<feature type="non-terminal residue" evidence="2">
    <location>
        <position position="163"/>
    </location>
</feature>
<gene>
    <name evidence="2" type="ORF">VP01_7085g1</name>
</gene>
<dbReference type="Proteomes" id="UP000037035">
    <property type="component" value="Unassembled WGS sequence"/>
</dbReference>
<keyword evidence="3" id="KW-1185">Reference proteome</keyword>
<dbReference type="STRING" id="27349.A0A0L6UDL2"/>
<dbReference type="VEuPathDB" id="FungiDB:VP01_7085g1"/>
<evidence type="ECO:0000256" key="1">
    <source>
        <dbReference type="SAM" id="MobiDB-lite"/>
    </source>
</evidence>
<dbReference type="EMBL" id="LAVV01012478">
    <property type="protein sequence ID" value="KNZ46659.1"/>
    <property type="molecule type" value="Genomic_DNA"/>
</dbReference>
<name>A0A0L6UDL2_9BASI</name>
<sequence>MQSKNDSGGDVDKLGADQQVEMNLADETNKPSSPPQSVYWMNHLKRRRHPKKIQNEDKGHQTLRTSTPRAEAHQMKLQICLNHMRSMHPIEMKAQVSDGLSFEILKFESQVKNNDKGVELEEKKFNHSVALEEKKWDHGMNLEKTKLDWEKEEKDKDQSFEMA</sequence>
<comment type="caution">
    <text evidence="2">The sequence shown here is derived from an EMBL/GenBank/DDBJ whole genome shotgun (WGS) entry which is preliminary data.</text>
</comment>
<feature type="region of interest" description="Disordered" evidence="1">
    <location>
        <begin position="1"/>
        <end position="72"/>
    </location>
</feature>
<evidence type="ECO:0000313" key="2">
    <source>
        <dbReference type="EMBL" id="KNZ46659.1"/>
    </source>
</evidence>
<protein>
    <submittedName>
        <fullName evidence="2">Uncharacterized protein</fullName>
    </submittedName>
</protein>
<proteinExistence type="predicted"/>
<reference evidence="2 3" key="1">
    <citation type="submission" date="2015-08" db="EMBL/GenBank/DDBJ databases">
        <title>Next Generation Sequencing and Analysis of the Genome of Puccinia sorghi L Schw, the Causal Agent of Maize Common Rust.</title>
        <authorList>
            <person name="Rochi L."/>
            <person name="Burguener G."/>
            <person name="Darino M."/>
            <person name="Turjanski A."/>
            <person name="Kreff E."/>
            <person name="Dieguez M.J."/>
            <person name="Sacco F."/>
        </authorList>
    </citation>
    <scope>NUCLEOTIDE SEQUENCE [LARGE SCALE GENOMIC DNA]</scope>
    <source>
        <strain evidence="2 3">RO10H11247</strain>
    </source>
</reference>
<organism evidence="2 3">
    <name type="scientific">Puccinia sorghi</name>
    <dbReference type="NCBI Taxonomy" id="27349"/>
    <lineage>
        <taxon>Eukaryota</taxon>
        <taxon>Fungi</taxon>
        <taxon>Dikarya</taxon>
        <taxon>Basidiomycota</taxon>
        <taxon>Pucciniomycotina</taxon>
        <taxon>Pucciniomycetes</taxon>
        <taxon>Pucciniales</taxon>
        <taxon>Pucciniaceae</taxon>
        <taxon>Puccinia</taxon>
    </lineage>
</organism>
<accession>A0A0L6UDL2</accession>
<dbReference type="AlphaFoldDB" id="A0A0L6UDL2"/>
<evidence type="ECO:0000313" key="3">
    <source>
        <dbReference type="Proteomes" id="UP000037035"/>
    </source>
</evidence>
<dbReference type="OrthoDB" id="10543169at2759"/>
<feature type="region of interest" description="Disordered" evidence="1">
    <location>
        <begin position="143"/>
        <end position="163"/>
    </location>
</feature>
<feature type="compositionally biased region" description="Basic residues" evidence="1">
    <location>
        <begin position="43"/>
        <end position="52"/>
    </location>
</feature>